<evidence type="ECO:0000256" key="1">
    <source>
        <dbReference type="SAM" id="MobiDB-lite"/>
    </source>
</evidence>
<proteinExistence type="predicted"/>
<feature type="region of interest" description="Disordered" evidence="1">
    <location>
        <begin position="41"/>
        <end position="117"/>
    </location>
</feature>
<accession>A0A6A6VFS5</accession>
<dbReference type="Proteomes" id="UP000799440">
    <property type="component" value="Unassembled WGS sequence"/>
</dbReference>
<feature type="compositionally biased region" description="Basic and acidic residues" evidence="1">
    <location>
        <begin position="41"/>
        <end position="58"/>
    </location>
</feature>
<sequence>MARMTQPLGGEDPEDLHTRIQKLEAYMRDLQLTIVDLKDSLEAQRESGQRRSQDDKRGASGRGPSSPSYTPFSQQITPRNSYEKLEKPAHYYTEIREPSWVREEKRSRRRARHRDRDGGLDEENLYLHARYRRGRPAGEYESFEPDVPILTPHTRNQHHHKRRRRTMKQPKISIFDLFLPNCMMPI</sequence>
<organism evidence="2 3">
    <name type="scientific">Sporormia fimetaria CBS 119925</name>
    <dbReference type="NCBI Taxonomy" id="1340428"/>
    <lineage>
        <taxon>Eukaryota</taxon>
        <taxon>Fungi</taxon>
        <taxon>Dikarya</taxon>
        <taxon>Ascomycota</taxon>
        <taxon>Pezizomycotina</taxon>
        <taxon>Dothideomycetes</taxon>
        <taxon>Pleosporomycetidae</taxon>
        <taxon>Pleosporales</taxon>
        <taxon>Sporormiaceae</taxon>
        <taxon>Sporormia</taxon>
    </lineage>
</organism>
<reference evidence="2" key="1">
    <citation type="journal article" date="2020" name="Stud. Mycol.">
        <title>101 Dothideomycetes genomes: a test case for predicting lifestyles and emergence of pathogens.</title>
        <authorList>
            <person name="Haridas S."/>
            <person name="Albert R."/>
            <person name="Binder M."/>
            <person name="Bloem J."/>
            <person name="Labutti K."/>
            <person name="Salamov A."/>
            <person name="Andreopoulos B."/>
            <person name="Baker S."/>
            <person name="Barry K."/>
            <person name="Bills G."/>
            <person name="Bluhm B."/>
            <person name="Cannon C."/>
            <person name="Castanera R."/>
            <person name="Culley D."/>
            <person name="Daum C."/>
            <person name="Ezra D."/>
            <person name="Gonzalez J."/>
            <person name="Henrissat B."/>
            <person name="Kuo A."/>
            <person name="Liang C."/>
            <person name="Lipzen A."/>
            <person name="Lutzoni F."/>
            <person name="Magnuson J."/>
            <person name="Mondo S."/>
            <person name="Nolan M."/>
            <person name="Ohm R."/>
            <person name="Pangilinan J."/>
            <person name="Park H.-J."/>
            <person name="Ramirez L."/>
            <person name="Alfaro M."/>
            <person name="Sun H."/>
            <person name="Tritt A."/>
            <person name="Yoshinaga Y."/>
            <person name="Zwiers L.-H."/>
            <person name="Turgeon B."/>
            <person name="Goodwin S."/>
            <person name="Spatafora J."/>
            <person name="Crous P."/>
            <person name="Grigoriev I."/>
        </authorList>
    </citation>
    <scope>NUCLEOTIDE SEQUENCE</scope>
    <source>
        <strain evidence="2">CBS 119925</strain>
    </source>
</reference>
<gene>
    <name evidence="2" type="ORF">M011DRAFT_324981</name>
</gene>
<feature type="compositionally biased region" description="Basic residues" evidence="1">
    <location>
        <begin position="155"/>
        <end position="166"/>
    </location>
</feature>
<dbReference type="AlphaFoldDB" id="A0A6A6VFS5"/>
<name>A0A6A6VFS5_9PLEO</name>
<evidence type="ECO:0000313" key="3">
    <source>
        <dbReference type="Proteomes" id="UP000799440"/>
    </source>
</evidence>
<feature type="compositionally biased region" description="Basic and acidic residues" evidence="1">
    <location>
        <begin position="81"/>
        <end position="106"/>
    </location>
</feature>
<evidence type="ECO:0000313" key="2">
    <source>
        <dbReference type="EMBL" id="KAF2749083.1"/>
    </source>
</evidence>
<protein>
    <submittedName>
        <fullName evidence="2">Uncharacterized protein</fullName>
    </submittedName>
</protein>
<feature type="region of interest" description="Disordered" evidence="1">
    <location>
        <begin position="138"/>
        <end position="166"/>
    </location>
</feature>
<keyword evidence="3" id="KW-1185">Reference proteome</keyword>
<feature type="compositionally biased region" description="Polar residues" evidence="1">
    <location>
        <begin position="69"/>
        <end position="80"/>
    </location>
</feature>
<dbReference type="EMBL" id="MU006567">
    <property type="protein sequence ID" value="KAF2749083.1"/>
    <property type="molecule type" value="Genomic_DNA"/>
</dbReference>